<dbReference type="InterPro" id="IPR050902">
    <property type="entry name" value="ABC_Transporter_SBP"/>
</dbReference>
<evidence type="ECO:0000256" key="1">
    <source>
        <dbReference type="SAM" id="SignalP"/>
    </source>
</evidence>
<feature type="domain" description="Fe/B12 periplasmic-binding" evidence="2">
    <location>
        <begin position="22"/>
        <end position="275"/>
    </location>
</feature>
<evidence type="ECO:0000313" key="4">
    <source>
        <dbReference type="Proteomes" id="UP000217771"/>
    </source>
</evidence>
<protein>
    <submittedName>
        <fullName evidence="3">Hemin ABC transporter substrate-binding protein</fullName>
    </submittedName>
</protein>
<name>A0A2A2EW70_9GAMM</name>
<gene>
    <name evidence="3" type="ORF">CK498_11485</name>
</gene>
<dbReference type="AlphaFoldDB" id="A0A2A2EW70"/>
<evidence type="ECO:0000259" key="2">
    <source>
        <dbReference type="PROSITE" id="PS50983"/>
    </source>
</evidence>
<evidence type="ECO:0000313" key="3">
    <source>
        <dbReference type="EMBL" id="PAU76612.1"/>
    </source>
</evidence>
<dbReference type="Proteomes" id="UP000217771">
    <property type="component" value="Unassembled WGS sequence"/>
</dbReference>
<dbReference type="PANTHER" id="PTHR30535">
    <property type="entry name" value="VITAMIN B12-BINDING PROTEIN"/>
    <property type="match status" value="1"/>
</dbReference>
<keyword evidence="1" id="KW-0732">Signal</keyword>
<reference evidence="3 4" key="1">
    <citation type="submission" date="2017-08" db="EMBL/GenBank/DDBJ databases">
        <title>Halomonas alkalisoli sp. nov., isolated from saline alkaline soil.</title>
        <authorList>
            <person name="Wang D."/>
            <person name="Zhang G."/>
        </authorList>
    </citation>
    <scope>NUCLEOTIDE SEQUENCE [LARGE SCALE GENOMIC DNA]</scope>
    <source>
        <strain evidence="3 4">WRN001</strain>
    </source>
</reference>
<dbReference type="InterPro" id="IPR002491">
    <property type="entry name" value="ABC_transptr_periplasmic_BD"/>
</dbReference>
<comment type="caution">
    <text evidence="3">The sequence shown here is derived from an EMBL/GenBank/DDBJ whole genome shotgun (WGS) entry which is preliminary data.</text>
</comment>
<accession>A0A2A2EW70</accession>
<dbReference type="OrthoDB" id="9797736at2"/>
<feature type="chain" id="PRO_5012449062" evidence="1">
    <location>
        <begin position="19"/>
        <end position="288"/>
    </location>
</feature>
<dbReference type="RefSeq" id="WP_095621004.1">
    <property type="nucleotide sequence ID" value="NZ_NSKB01000004.1"/>
</dbReference>
<dbReference type="SUPFAM" id="SSF53807">
    <property type="entry name" value="Helical backbone' metal receptor"/>
    <property type="match status" value="1"/>
</dbReference>
<feature type="signal peptide" evidence="1">
    <location>
        <begin position="1"/>
        <end position="18"/>
    </location>
</feature>
<dbReference type="PROSITE" id="PS50983">
    <property type="entry name" value="FE_B12_PBP"/>
    <property type="match status" value="1"/>
</dbReference>
<dbReference type="PANTHER" id="PTHR30535:SF4">
    <property type="entry name" value="HEMIN-BINDING PERIPLASMIC PROTEIN HMUT"/>
    <property type="match status" value="1"/>
</dbReference>
<keyword evidence="4" id="KW-1185">Reference proteome</keyword>
<sequence length="288" mass="30103">MRVLLLVLLIGWSLGTQAQSPRTVVIGGDVAEIIAALDAEESLVGRDDTSQYPPHLSALPSVGYLRQLAAEGVLSLRPERLVVSAQARPRETLRQLEASGVEVITISAEQRLEEIPQKVTRIGESLGREAAAEALNRSLAAQLAEVAELPRLDQGPAMFLLSHTGTSPMAAGHGTAADSALRAAGIDNAFAAMPGYKVVSAEGLIAEAPSSVIVTHTGLDALGGSEALWRLPGLAMTPAGTSRRLVVCDDQALLGFGPRTPEAILALHRALASQHSTDDDALCRAHAS</sequence>
<proteinExistence type="predicted"/>
<dbReference type="Gene3D" id="3.40.50.1980">
    <property type="entry name" value="Nitrogenase molybdenum iron protein domain"/>
    <property type="match status" value="2"/>
</dbReference>
<organism evidence="3 4">
    <name type="scientific">Halomonas salipaludis</name>
    <dbReference type="NCBI Taxonomy" id="2032625"/>
    <lineage>
        <taxon>Bacteria</taxon>
        <taxon>Pseudomonadati</taxon>
        <taxon>Pseudomonadota</taxon>
        <taxon>Gammaproteobacteria</taxon>
        <taxon>Oceanospirillales</taxon>
        <taxon>Halomonadaceae</taxon>
        <taxon>Halomonas</taxon>
    </lineage>
</organism>
<dbReference type="Pfam" id="PF01497">
    <property type="entry name" value="Peripla_BP_2"/>
    <property type="match status" value="1"/>
</dbReference>
<dbReference type="EMBL" id="NSKB01000004">
    <property type="protein sequence ID" value="PAU76612.1"/>
    <property type="molecule type" value="Genomic_DNA"/>
</dbReference>